<dbReference type="InterPro" id="IPR002509">
    <property type="entry name" value="NODB_dom"/>
</dbReference>
<dbReference type="InterPro" id="IPR036366">
    <property type="entry name" value="PGBDSf"/>
</dbReference>
<dbReference type="CDD" id="cd10917">
    <property type="entry name" value="CE4_NodB_like_6s_7s"/>
    <property type="match status" value="1"/>
</dbReference>
<dbReference type="GO" id="GO:0005975">
    <property type="term" value="P:carbohydrate metabolic process"/>
    <property type="evidence" value="ECO:0007669"/>
    <property type="project" value="InterPro"/>
</dbReference>
<gene>
    <name evidence="6" type="ORF">CFX0092_A2506</name>
</gene>
<evidence type="ECO:0000313" key="7">
    <source>
        <dbReference type="Proteomes" id="UP000215027"/>
    </source>
</evidence>
<dbReference type="RefSeq" id="WP_162292485.1">
    <property type="nucleotide sequence ID" value="NZ_LN890655.1"/>
</dbReference>
<evidence type="ECO:0000256" key="3">
    <source>
        <dbReference type="SAM" id="MobiDB-lite"/>
    </source>
</evidence>
<dbReference type="EMBL" id="LN890655">
    <property type="protein sequence ID" value="CUS04384.2"/>
    <property type="molecule type" value="Genomic_DNA"/>
</dbReference>
<keyword evidence="7" id="KW-1185">Reference proteome</keyword>
<dbReference type="EC" id="3.5.1.41" evidence="6"/>
<evidence type="ECO:0000313" key="6">
    <source>
        <dbReference type="EMBL" id="CUS04384.2"/>
    </source>
</evidence>
<dbReference type="PROSITE" id="PS51677">
    <property type="entry name" value="NODB"/>
    <property type="match status" value="1"/>
</dbReference>
<dbReference type="SUPFAM" id="SSF47090">
    <property type="entry name" value="PGBD-like"/>
    <property type="match status" value="1"/>
</dbReference>
<evidence type="ECO:0000256" key="1">
    <source>
        <dbReference type="ARBA" id="ARBA00022723"/>
    </source>
</evidence>
<keyword evidence="4" id="KW-0732">Signal</keyword>
<dbReference type="Pfam" id="PF01471">
    <property type="entry name" value="PG_binding_1"/>
    <property type="match status" value="1"/>
</dbReference>
<dbReference type="KEGG" id="pbf:CFX0092_A2506"/>
<dbReference type="Pfam" id="PF01522">
    <property type="entry name" value="Polysacc_deac_1"/>
    <property type="match status" value="1"/>
</dbReference>
<accession>A0A160T3L7</accession>
<dbReference type="SUPFAM" id="SSF88713">
    <property type="entry name" value="Glycoside hydrolase/deacetylase"/>
    <property type="match status" value="1"/>
</dbReference>
<dbReference type="InterPro" id="IPR050248">
    <property type="entry name" value="Polysacc_deacetylase_ArnD"/>
</dbReference>
<reference evidence="6" key="1">
    <citation type="submission" date="2016-01" db="EMBL/GenBank/DDBJ databases">
        <authorList>
            <person name="Mcilroy J.S."/>
            <person name="Karst M S."/>
            <person name="Albertsen M."/>
        </authorList>
    </citation>
    <scope>NUCLEOTIDE SEQUENCE</scope>
    <source>
        <strain evidence="6">Cfx-K</strain>
    </source>
</reference>
<dbReference type="PANTHER" id="PTHR10587:SF133">
    <property type="entry name" value="CHITIN DEACETYLASE 1-RELATED"/>
    <property type="match status" value="1"/>
</dbReference>
<dbReference type="AlphaFoldDB" id="A0A160T3L7"/>
<organism evidence="6 7">
    <name type="scientific">Candidatus Promineifilum breve</name>
    <dbReference type="NCBI Taxonomy" id="1806508"/>
    <lineage>
        <taxon>Bacteria</taxon>
        <taxon>Bacillati</taxon>
        <taxon>Chloroflexota</taxon>
        <taxon>Ardenticatenia</taxon>
        <taxon>Candidatus Promineifilales</taxon>
        <taxon>Candidatus Promineifilaceae</taxon>
        <taxon>Candidatus Promineifilum</taxon>
    </lineage>
</organism>
<dbReference type="GO" id="GO:0016020">
    <property type="term" value="C:membrane"/>
    <property type="evidence" value="ECO:0007669"/>
    <property type="project" value="TreeGrafter"/>
</dbReference>
<dbReference type="InterPro" id="IPR011330">
    <property type="entry name" value="Glyco_hydro/deAcase_b/a-brl"/>
</dbReference>
<keyword evidence="1" id="KW-0479">Metal-binding</keyword>
<dbReference type="GO" id="GO:0004099">
    <property type="term" value="F:chitin deacetylase activity"/>
    <property type="evidence" value="ECO:0007669"/>
    <property type="project" value="UniProtKB-EC"/>
</dbReference>
<dbReference type="InterPro" id="IPR056303">
    <property type="entry name" value="AMIN-like"/>
</dbReference>
<proteinExistence type="predicted"/>
<name>A0A160T3L7_9CHLR</name>
<evidence type="ECO:0000256" key="2">
    <source>
        <dbReference type="ARBA" id="ARBA00022801"/>
    </source>
</evidence>
<dbReference type="Gene3D" id="1.10.101.10">
    <property type="entry name" value="PGBD-like superfamily/PGBD"/>
    <property type="match status" value="1"/>
</dbReference>
<dbReference type="Pfam" id="PF08239">
    <property type="entry name" value="SH3_3"/>
    <property type="match status" value="1"/>
</dbReference>
<dbReference type="InterPro" id="IPR002477">
    <property type="entry name" value="Peptidoglycan-bd-like"/>
</dbReference>
<keyword evidence="2 6" id="KW-0378">Hydrolase</keyword>
<dbReference type="InterPro" id="IPR036365">
    <property type="entry name" value="PGBD-like_sf"/>
</dbReference>
<dbReference type="InterPro" id="IPR003646">
    <property type="entry name" value="SH3-like_bac-type"/>
</dbReference>
<feature type="region of interest" description="Disordered" evidence="3">
    <location>
        <begin position="539"/>
        <end position="561"/>
    </location>
</feature>
<dbReference type="GO" id="GO:0046872">
    <property type="term" value="F:metal ion binding"/>
    <property type="evidence" value="ECO:0007669"/>
    <property type="project" value="UniProtKB-KW"/>
</dbReference>
<feature type="signal peptide" evidence="4">
    <location>
        <begin position="1"/>
        <end position="23"/>
    </location>
</feature>
<protein>
    <submittedName>
        <fullName evidence="6">Chitin deacetylase</fullName>
        <ecNumber evidence="6">3.5.1.41</ecNumber>
    </submittedName>
</protein>
<evidence type="ECO:0000259" key="5">
    <source>
        <dbReference type="PROSITE" id="PS51677"/>
    </source>
</evidence>
<sequence>MRHQSLLLIIVLLVAGCATLPTAPVPTTTPPAPAATIAPPSSSATELTLVELWTPDGLNPAYTVVDEREGSCFAGALKAQRPDAWRCSYEEADASISQLLDPCLENPNDAQSPLACLAADGRGVILLTLTEPLPREFANLPQHETLPLALTLDNGDVCDLTTGATITVDIAGQAQRVNYFCQSGGVLIGEPDDVEAIWTILYSAAPRGAGEILTLGIAGATIFRGDTANVGWSSGRDASAALQRVLPDRRPGFTRLVFDFGDGGVPDYEIGYVNEPVIDEAGSPVALDGAFKLRVWFLYPTVDSPAYPGERRVAIAPENNVNETVLARDGDGSHFWYMGLDSMSGFVVRRTDDGRQLFLDIYDPEPQLAARPVLGVGSAGEGVRALSDRLIAAGYLDAPPANDAFNEAVRQAVVAFETDGGLIPDGVVGPDVWAALERSQPPPRAGTSARAMTTAKRLPAFNQAANSVTPAGNIEVFVRSGPGLDFAPVGSLLPGQSAEVIGQQPGSSPTTSWWQVCCLAEQSGWVRADVVNVTGAAEAVATAPPPPPPGADGIRPSARPSQTAEGAPILYFTFDDGPSTGSTEAVAALMAENGGRGTFFEIGRQVDWTPAIAAAVAAGHSVQNHTYNHASLDTLTRPDFFGEVERTQTAILRATGRLPTCLRPPYGATDGTTFQMADELGLDVVLWTVDTQDWRLPGVEAIVNHILSHAAPGAVILMHDGGGDRSQTIEALRIVLPQLRAQGYVFEALCG</sequence>
<evidence type="ECO:0000256" key="4">
    <source>
        <dbReference type="SAM" id="SignalP"/>
    </source>
</evidence>
<feature type="domain" description="NodB homology" evidence="5">
    <location>
        <begin position="568"/>
        <end position="747"/>
    </location>
</feature>
<dbReference type="Gene3D" id="2.30.30.40">
    <property type="entry name" value="SH3 Domains"/>
    <property type="match status" value="1"/>
</dbReference>
<dbReference type="Pfam" id="PF24837">
    <property type="entry name" value="AMIN-like"/>
    <property type="match status" value="1"/>
</dbReference>
<dbReference type="PANTHER" id="PTHR10587">
    <property type="entry name" value="GLYCOSYL TRANSFERASE-RELATED"/>
    <property type="match status" value="1"/>
</dbReference>
<dbReference type="PROSITE" id="PS51257">
    <property type="entry name" value="PROKAR_LIPOPROTEIN"/>
    <property type="match status" value="1"/>
</dbReference>
<dbReference type="Gene3D" id="3.20.20.370">
    <property type="entry name" value="Glycoside hydrolase/deacetylase"/>
    <property type="match status" value="1"/>
</dbReference>
<feature type="chain" id="PRO_5008240567" evidence="4">
    <location>
        <begin position="24"/>
        <end position="751"/>
    </location>
</feature>
<dbReference type="Proteomes" id="UP000215027">
    <property type="component" value="Chromosome I"/>
</dbReference>